<evidence type="ECO:0000313" key="2">
    <source>
        <dbReference type="EMBL" id="QHS86325.1"/>
    </source>
</evidence>
<protein>
    <submittedName>
        <fullName evidence="2">Uncharacterized protein</fullName>
    </submittedName>
</protein>
<keyword evidence="1" id="KW-1133">Transmembrane helix</keyword>
<reference evidence="2" key="1">
    <citation type="journal article" date="2020" name="Nature">
        <title>Giant virus diversity and host interactions through global metagenomics.</title>
        <authorList>
            <person name="Schulz F."/>
            <person name="Roux S."/>
            <person name="Paez-Espino D."/>
            <person name="Jungbluth S."/>
            <person name="Walsh D.A."/>
            <person name="Denef V.J."/>
            <person name="McMahon K.D."/>
            <person name="Konstantinidis K.T."/>
            <person name="Eloe-Fadrosh E.A."/>
            <person name="Kyrpides N.C."/>
            <person name="Woyke T."/>
        </authorList>
    </citation>
    <scope>NUCLEOTIDE SEQUENCE</scope>
    <source>
        <strain evidence="2">GVMAG-M-3300009187-29</strain>
    </source>
</reference>
<keyword evidence="1" id="KW-0812">Transmembrane</keyword>
<evidence type="ECO:0000256" key="1">
    <source>
        <dbReference type="SAM" id="Phobius"/>
    </source>
</evidence>
<name>A0A6C0B266_9ZZZZ</name>
<accession>A0A6C0B266</accession>
<sequence length="46" mass="5328">MTIINVCKSLYISPRTFYEDNIYETVICVFNICNLVICYSVLDVTT</sequence>
<keyword evidence="1" id="KW-0472">Membrane</keyword>
<dbReference type="EMBL" id="MN739053">
    <property type="protein sequence ID" value="QHS86325.1"/>
    <property type="molecule type" value="Genomic_DNA"/>
</dbReference>
<organism evidence="2">
    <name type="scientific">viral metagenome</name>
    <dbReference type="NCBI Taxonomy" id="1070528"/>
    <lineage>
        <taxon>unclassified sequences</taxon>
        <taxon>metagenomes</taxon>
        <taxon>organismal metagenomes</taxon>
    </lineage>
</organism>
<proteinExistence type="predicted"/>
<feature type="transmembrane region" description="Helical" evidence="1">
    <location>
        <begin position="21"/>
        <end position="42"/>
    </location>
</feature>
<dbReference type="AlphaFoldDB" id="A0A6C0B266"/>